<keyword evidence="2" id="KW-1185">Reference proteome</keyword>
<evidence type="ECO:0000313" key="1">
    <source>
        <dbReference type="EMBL" id="KAJ3474562.1"/>
    </source>
</evidence>
<sequence length="167" mass="18659">MSSTLAQPSFLKALYVGNALWFTSAFYHFTFRQDLMMRKLSLRKTSRDAAIAGLPSGDLWHHDIMAYLGGTEYGHGRPRRLPRLQPRQACRFGLHGRVLHPAPPTGTFRQTSWCCMVLGLGNFSQAVLNFTKGRGANRWIMGKGLDRITVLDAAFTVLDWAAAFGGR</sequence>
<protein>
    <submittedName>
        <fullName evidence="1">Uncharacterized protein</fullName>
    </submittedName>
</protein>
<name>A0ACC1QF73_9HYPO</name>
<proteinExistence type="predicted"/>
<accession>A0ACC1QF73</accession>
<dbReference type="Proteomes" id="UP001148737">
    <property type="component" value="Unassembled WGS sequence"/>
</dbReference>
<comment type="caution">
    <text evidence="1">The sequence shown here is derived from an EMBL/GenBank/DDBJ whole genome shotgun (WGS) entry which is preliminary data.</text>
</comment>
<organism evidence="1 2">
    <name type="scientific">Lecanicillium saksenae</name>
    <dbReference type="NCBI Taxonomy" id="468837"/>
    <lineage>
        <taxon>Eukaryota</taxon>
        <taxon>Fungi</taxon>
        <taxon>Dikarya</taxon>
        <taxon>Ascomycota</taxon>
        <taxon>Pezizomycotina</taxon>
        <taxon>Sordariomycetes</taxon>
        <taxon>Hypocreomycetidae</taxon>
        <taxon>Hypocreales</taxon>
        <taxon>Cordycipitaceae</taxon>
        <taxon>Lecanicillium</taxon>
    </lineage>
</organism>
<evidence type="ECO:0000313" key="2">
    <source>
        <dbReference type="Proteomes" id="UP001148737"/>
    </source>
</evidence>
<dbReference type="EMBL" id="JANAKD010002152">
    <property type="protein sequence ID" value="KAJ3474562.1"/>
    <property type="molecule type" value="Genomic_DNA"/>
</dbReference>
<gene>
    <name evidence="1" type="ORF">NLG97_g9787</name>
</gene>
<reference evidence="1" key="1">
    <citation type="submission" date="2022-07" db="EMBL/GenBank/DDBJ databases">
        <title>Genome Sequence of Lecanicillium saksenae.</title>
        <authorList>
            <person name="Buettner E."/>
        </authorList>
    </citation>
    <scope>NUCLEOTIDE SEQUENCE</scope>
    <source>
        <strain evidence="1">VT-O1</strain>
    </source>
</reference>